<keyword evidence="3" id="KW-1185">Reference proteome</keyword>
<feature type="compositionally biased region" description="Basic and acidic residues" evidence="1">
    <location>
        <begin position="300"/>
        <end position="317"/>
    </location>
</feature>
<dbReference type="Proteomes" id="UP000025227">
    <property type="component" value="Unplaced"/>
</dbReference>
<keyword evidence="2" id="KW-0812">Transmembrane</keyword>
<feature type="compositionally biased region" description="Basic and acidic residues" evidence="1">
    <location>
        <begin position="389"/>
        <end position="413"/>
    </location>
</feature>
<evidence type="ECO:0000313" key="3">
    <source>
        <dbReference type="Proteomes" id="UP000025227"/>
    </source>
</evidence>
<feature type="compositionally biased region" description="Low complexity" evidence="1">
    <location>
        <begin position="263"/>
        <end position="277"/>
    </location>
</feature>
<dbReference type="AlphaFoldDB" id="A0A7I4YAA0"/>
<keyword evidence="2" id="KW-1133">Transmembrane helix</keyword>
<evidence type="ECO:0000256" key="1">
    <source>
        <dbReference type="SAM" id="MobiDB-lite"/>
    </source>
</evidence>
<feature type="compositionally biased region" description="Basic and acidic residues" evidence="1">
    <location>
        <begin position="144"/>
        <end position="153"/>
    </location>
</feature>
<accession>A0A7I4YAA0</accession>
<protein>
    <submittedName>
        <fullName evidence="4">Uncharacterized protein</fullName>
    </submittedName>
</protein>
<proteinExistence type="predicted"/>
<keyword evidence="2" id="KW-0472">Membrane</keyword>
<feature type="compositionally biased region" description="Basic and acidic residues" evidence="1">
    <location>
        <begin position="423"/>
        <end position="436"/>
    </location>
</feature>
<feature type="region of interest" description="Disordered" evidence="1">
    <location>
        <begin position="248"/>
        <end position="480"/>
    </location>
</feature>
<feature type="compositionally biased region" description="Basic and acidic residues" evidence="1">
    <location>
        <begin position="444"/>
        <end position="457"/>
    </location>
</feature>
<reference evidence="4" key="1">
    <citation type="submission" date="2020-12" db="UniProtKB">
        <authorList>
            <consortium name="WormBaseParasite"/>
        </authorList>
    </citation>
    <scope>IDENTIFICATION</scope>
    <source>
        <strain evidence="4">MHco3</strain>
    </source>
</reference>
<organism evidence="3 4">
    <name type="scientific">Haemonchus contortus</name>
    <name type="common">Barber pole worm</name>
    <dbReference type="NCBI Taxonomy" id="6289"/>
    <lineage>
        <taxon>Eukaryota</taxon>
        <taxon>Metazoa</taxon>
        <taxon>Ecdysozoa</taxon>
        <taxon>Nematoda</taxon>
        <taxon>Chromadorea</taxon>
        <taxon>Rhabditida</taxon>
        <taxon>Rhabditina</taxon>
        <taxon>Rhabditomorpha</taxon>
        <taxon>Strongyloidea</taxon>
        <taxon>Trichostrongylidae</taxon>
        <taxon>Haemonchus</taxon>
    </lineage>
</organism>
<feature type="region of interest" description="Disordered" evidence="1">
    <location>
        <begin position="144"/>
        <end position="166"/>
    </location>
</feature>
<dbReference type="WBParaSite" id="HCON_00066150-00001">
    <property type="protein sequence ID" value="HCON_00066150-00001"/>
    <property type="gene ID" value="HCON_00066150"/>
</dbReference>
<sequence>MSSVNNSQRYVSLSVFLHLVLMAANNIPPSGREGSSRRYSFFWFKHGCCVPTTSAIWMLLVLFLFAIMMMIFCCLSTAFVRWVYRRQLRKKSDSLRRRFRSEEEKRRDNEMRLKELALRPIHTTQIRGSPDLFHAEFVEEPKPVVPGSREDITQKNPPVSHPRSREFTEPIGLFTGNTVYSTSTLPPTGPSGDMADTTYFRLPGTVPTDRTKEEVAMEPADVAATVHTIAKEGKLDETRQQAPFSGVVIIKKKPSETTSEVPTSQTGGTSGTTGTTTPYQALRRKLRASGNDETSGTEQETPKEKPPVLQKKEEPPRSKPYFPYWTAQKFSASKVEPNVSPSGKIRGSKVTTSEKSFWMPTGAGPATRSVPTTSAASSQDPSQQGMKPSEADTSRSRPRDVYQLRRELERLRTNEISAGMKGILDDAKRKRERAERPPPQNPPSDRRPPSSQKDDVKSPASSDMKTPSYRGVSGRTSEKR</sequence>
<evidence type="ECO:0000313" key="4">
    <source>
        <dbReference type="WBParaSite" id="HCON_00066150-00001"/>
    </source>
</evidence>
<name>A0A7I4YAA0_HAECO</name>
<feature type="compositionally biased region" description="Polar residues" evidence="1">
    <location>
        <begin position="369"/>
        <end position="386"/>
    </location>
</feature>
<evidence type="ECO:0000256" key="2">
    <source>
        <dbReference type="SAM" id="Phobius"/>
    </source>
</evidence>
<dbReference type="OrthoDB" id="5877547at2759"/>
<feature type="transmembrane region" description="Helical" evidence="2">
    <location>
        <begin position="56"/>
        <end position="84"/>
    </location>
</feature>
<dbReference type="OMA" id="REMENRM"/>